<keyword evidence="3" id="KW-1185">Reference proteome</keyword>
<dbReference type="EMBL" id="CM029038">
    <property type="protein sequence ID" value="KAG2654616.1"/>
    <property type="molecule type" value="Genomic_DNA"/>
</dbReference>
<sequence>MALNCTMPVKSSGRQSMLSEDPVTDNSHLRYFCKVVLQRCRSVCNIDDSEPRCWQRAHLILAFKLPYVRRHHYTPATRTSISAISFLPLLKQSMRVPF</sequence>
<name>A0A8T0X9Q4_PANVG</name>
<evidence type="ECO:0000313" key="3">
    <source>
        <dbReference type="Proteomes" id="UP000823388"/>
    </source>
</evidence>
<protein>
    <submittedName>
        <fullName evidence="2">Uncharacterized protein</fullName>
    </submittedName>
</protein>
<gene>
    <name evidence="2" type="ORF">PVAP13_1NG509619</name>
</gene>
<organism evidence="2 3">
    <name type="scientific">Panicum virgatum</name>
    <name type="common">Blackwell switchgrass</name>
    <dbReference type="NCBI Taxonomy" id="38727"/>
    <lineage>
        <taxon>Eukaryota</taxon>
        <taxon>Viridiplantae</taxon>
        <taxon>Streptophyta</taxon>
        <taxon>Embryophyta</taxon>
        <taxon>Tracheophyta</taxon>
        <taxon>Spermatophyta</taxon>
        <taxon>Magnoliopsida</taxon>
        <taxon>Liliopsida</taxon>
        <taxon>Poales</taxon>
        <taxon>Poaceae</taxon>
        <taxon>PACMAD clade</taxon>
        <taxon>Panicoideae</taxon>
        <taxon>Panicodae</taxon>
        <taxon>Paniceae</taxon>
        <taxon>Panicinae</taxon>
        <taxon>Panicum</taxon>
        <taxon>Panicum sect. Hiantes</taxon>
    </lineage>
</organism>
<evidence type="ECO:0000256" key="1">
    <source>
        <dbReference type="SAM" id="MobiDB-lite"/>
    </source>
</evidence>
<comment type="caution">
    <text evidence="2">The sequence shown here is derived from an EMBL/GenBank/DDBJ whole genome shotgun (WGS) entry which is preliminary data.</text>
</comment>
<accession>A0A8T0X9Q4</accession>
<feature type="region of interest" description="Disordered" evidence="1">
    <location>
        <begin position="1"/>
        <end position="22"/>
    </location>
</feature>
<dbReference type="Proteomes" id="UP000823388">
    <property type="component" value="Chromosome 1N"/>
</dbReference>
<proteinExistence type="predicted"/>
<evidence type="ECO:0000313" key="2">
    <source>
        <dbReference type="EMBL" id="KAG2654616.1"/>
    </source>
</evidence>
<reference evidence="2" key="1">
    <citation type="submission" date="2020-05" db="EMBL/GenBank/DDBJ databases">
        <title>WGS assembly of Panicum virgatum.</title>
        <authorList>
            <person name="Lovell J.T."/>
            <person name="Jenkins J."/>
            <person name="Shu S."/>
            <person name="Juenger T.E."/>
            <person name="Schmutz J."/>
        </authorList>
    </citation>
    <scope>NUCLEOTIDE SEQUENCE</scope>
    <source>
        <strain evidence="2">AP13</strain>
    </source>
</reference>
<dbReference type="AlphaFoldDB" id="A0A8T0X9Q4"/>